<comment type="subcellular location">
    <subcellularLocation>
        <location evidence="1">Cell membrane</location>
        <topology evidence="1">Multi-pass membrane protein</topology>
    </subcellularLocation>
    <subcellularLocation>
        <location evidence="2">Golgi apparatus membrane</location>
        <topology evidence="2">Multi-pass membrane protein</topology>
    </subcellularLocation>
</comment>
<dbReference type="GO" id="GO:0000139">
    <property type="term" value="C:Golgi membrane"/>
    <property type="evidence" value="ECO:0007669"/>
    <property type="project" value="UniProtKB-SubCell"/>
</dbReference>
<feature type="transmembrane region" description="Helical" evidence="13">
    <location>
        <begin position="181"/>
        <end position="202"/>
    </location>
</feature>
<evidence type="ECO:0000256" key="12">
    <source>
        <dbReference type="ARBA" id="ARBA00023136"/>
    </source>
</evidence>
<evidence type="ECO:0000256" key="6">
    <source>
        <dbReference type="ARBA" id="ARBA00022475"/>
    </source>
</evidence>
<keyword evidence="8 13" id="KW-0812">Transmembrane</keyword>
<feature type="transmembrane region" description="Helical" evidence="13">
    <location>
        <begin position="65"/>
        <end position="86"/>
    </location>
</feature>
<evidence type="ECO:0000256" key="1">
    <source>
        <dbReference type="ARBA" id="ARBA00004651"/>
    </source>
</evidence>
<dbReference type="Gene3D" id="1.20.1280.290">
    <property type="match status" value="2"/>
</dbReference>
<dbReference type="Proteomes" id="UP000242188">
    <property type="component" value="Unassembled WGS sequence"/>
</dbReference>
<reference evidence="14 15" key="1">
    <citation type="journal article" date="2017" name="Nat. Ecol. Evol.">
        <title>Scallop genome provides insights into evolution of bilaterian karyotype and development.</title>
        <authorList>
            <person name="Wang S."/>
            <person name="Zhang J."/>
            <person name="Jiao W."/>
            <person name="Li J."/>
            <person name="Xun X."/>
            <person name="Sun Y."/>
            <person name="Guo X."/>
            <person name="Huan P."/>
            <person name="Dong B."/>
            <person name="Zhang L."/>
            <person name="Hu X."/>
            <person name="Sun X."/>
            <person name="Wang J."/>
            <person name="Zhao C."/>
            <person name="Wang Y."/>
            <person name="Wang D."/>
            <person name="Huang X."/>
            <person name="Wang R."/>
            <person name="Lv J."/>
            <person name="Li Y."/>
            <person name="Zhang Z."/>
            <person name="Liu B."/>
            <person name="Lu W."/>
            <person name="Hui Y."/>
            <person name="Liang J."/>
            <person name="Zhou Z."/>
            <person name="Hou R."/>
            <person name="Li X."/>
            <person name="Liu Y."/>
            <person name="Li H."/>
            <person name="Ning X."/>
            <person name="Lin Y."/>
            <person name="Zhao L."/>
            <person name="Xing Q."/>
            <person name="Dou J."/>
            <person name="Li Y."/>
            <person name="Mao J."/>
            <person name="Guo H."/>
            <person name="Dou H."/>
            <person name="Li T."/>
            <person name="Mu C."/>
            <person name="Jiang W."/>
            <person name="Fu Q."/>
            <person name="Fu X."/>
            <person name="Miao Y."/>
            <person name="Liu J."/>
            <person name="Yu Q."/>
            <person name="Li R."/>
            <person name="Liao H."/>
            <person name="Li X."/>
            <person name="Kong Y."/>
            <person name="Jiang Z."/>
            <person name="Chourrout D."/>
            <person name="Li R."/>
            <person name="Bao Z."/>
        </authorList>
    </citation>
    <scope>NUCLEOTIDE SEQUENCE [LARGE SCALE GENOMIC DNA]</scope>
    <source>
        <strain evidence="14 15">PY_sf001</strain>
    </source>
</reference>
<keyword evidence="12 13" id="KW-0472">Membrane</keyword>
<dbReference type="EMBL" id="NEDP02005530">
    <property type="protein sequence ID" value="OWF39360.1"/>
    <property type="molecule type" value="Genomic_DNA"/>
</dbReference>
<dbReference type="GO" id="GO:0005886">
    <property type="term" value="C:plasma membrane"/>
    <property type="evidence" value="ECO:0007669"/>
    <property type="project" value="UniProtKB-SubCell"/>
</dbReference>
<protein>
    <recommendedName>
        <fullName evidence="4">Sugar transporter SWEET1</fullName>
    </recommendedName>
</protein>
<dbReference type="InterPro" id="IPR047664">
    <property type="entry name" value="SWEET"/>
</dbReference>
<evidence type="ECO:0000256" key="2">
    <source>
        <dbReference type="ARBA" id="ARBA00004653"/>
    </source>
</evidence>
<evidence type="ECO:0000256" key="8">
    <source>
        <dbReference type="ARBA" id="ARBA00022692"/>
    </source>
</evidence>
<proteinExistence type="inferred from homology"/>
<keyword evidence="10 13" id="KW-1133">Transmembrane helix</keyword>
<dbReference type="PANTHER" id="PTHR10791:SF112">
    <property type="entry name" value="SUGAR TRANSPORTER SWEET1"/>
    <property type="match status" value="1"/>
</dbReference>
<name>A0A210PS97_MIZYE</name>
<dbReference type="PANTHER" id="PTHR10791">
    <property type="entry name" value="RAG1-ACTIVATING PROTEIN 1"/>
    <property type="match status" value="1"/>
</dbReference>
<feature type="transmembrane region" description="Helical" evidence="13">
    <location>
        <begin position="38"/>
        <end position="59"/>
    </location>
</feature>
<accession>A0A210PS97</accession>
<evidence type="ECO:0000256" key="5">
    <source>
        <dbReference type="ARBA" id="ARBA00022448"/>
    </source>
</evidence>
<evidence type="ECO:0000256" key="9">
    <source>
        <dbReference type="ARBA" id="ARBA00022737"/>
    </source>
</evidence>
<evidence type="ECO:0000256" key="10">
    <source>
        <dbReference type="ARBA" id="ARBA00022989"/>
    </source>
</evidence>
<evidence type="ECO:0000256" key="11">
    <source>
        <dbReference type="ARBA" id="ARBA00023034"/>
    </source>
</evidence>
<sequence>MEFTEVVGWMAFTTSVIVQLVGIEVCMRIIKKGSTGDISPIPFLTYFIVACLWAKYGIIQNITQVLVVNSFASLLQFFYLVIFYTFTVRKSQFVKLFFVSSVILFLPLIYVKYYQEDEALATAHFGSFCVLMSIIAYAAPLASLKDVVRSRSTECMSFPLVFANFVVAIEWFVYGITIKDVNVQCSNCLGAVLCFIQLGLFIKYPSKPKQMPTNIL</sequence>
<keyword evidence="9" id="KW-0677">Repeat</keyword>
<organism evidence="14 15">
    <name type="scientific">Mizuhopecten yessoensis</name>
    <name type="common">Japanese scallop</name>
    <name type="synonym">Patinopecten yessoensis</name>
    <dbReference type="NCBI Taxonomy" id="6573"/>
    <lineage>
        <taxon>Eukaryota</taxon>
        <taxon>Metazoa</taxon>
        <taxon>Spiralia</taxon>
        <taxon>Lophotrochozoa</taxon>
        <taxon>Mollusca</taxon>
        <taxon>Bivalvia</taxon>
        <taxon>Autobranchia</taxon>
        <taxon>Pteriomorphia</taxon>
        <taxon>Pectinida</taxon>
        <taxon>Pectinoidea</taxon>
        <taxon>Pectinidae</taxon>
        <taxon>Mizuhopecten</taxon>
    </lineage>
</organism>
<evidence type="ECO:0000313" key="15">
    <source>
        <dbReference type="Proteomes" id="UP000242188"/>
    </source>
</evidence>
<comment type="caution">
    <text evidence="14">The sequence shown here is derived from an EMBL/GenBank/DDBJ whole genome shotgun (WGS) entry which is preliminary data.</text>
</comment>
<dbReference type="FunFam" id="1.20.1280.290:FF:000004">
    <property type="entry name" value="Sugar transporter SWEET"/>
    <property type="match status" value="1"/>
</dbReference>
<feature type="transmembrane region" description="Helical" evidence="13">
    <location>
        <begin position="6"/>
        <end position="26"/>
    </location>
</feature>
<feature type="transmembrane region" description="Helical" evidence="13">
    <location>
        <begin position="156"/>
        <end position="175"/>
    </location>
</feature>
<keyword evidence="5" id="KW-0813">Transport</keyword>
<feature type="transmembrane region" description="Helical" evidence="13">
    <location>
        <begin position="93"/>
        <end position="111"/>
    </location>
</feature>
<keyword evidence="15" id="KW-1185">Reference proteome</keyword>
<keyword evidence="6" id="KW-1003">Cell membrane</keyword>
<dbReference type="AlphaFoldDB" id="A0A210PS97"/>
<evidence type="ECO:0000256" key="3">
    <source>
        <dbReference type="ARBA" id="ARBA00007809"/>
    </source>
</evidence>
<dbReference type="GO" id="GO:0051119">
    <property type="term" value="F:sugar transmembrane transporter activity"/>
    <property type="evidence" value="ECO:0007669"/>
    <property type="project" value="InterPro"/>
</dbReference>
<dbReference type="OrthoDB" id="409725at2759"/>
<evidence type="ECO:0000256" key="4">
    <source>
        <dbReference type="ARBA" id="ARBA00021741"/>
    </source>
</evidence>
<dbReference type="InterPro" id="IPR004316">
    <property type="entry name" value="SWEET_rpt"/>
</dbReference>
<feature type="transmembrane region" description="Helical" evidence="13">
    <location>
        <begin position="123"/>
        <end position="144"/>
    </location>
</feature>
<dbReference type="Pfam" id="PF03083">
    <property type="entry name" value="MtN3_slv"/>
    <property type="match status" value="2"/>
</dbReference>
<evidence type="ECO:0000256" key="7">
    <source>
        <dbReference type="ARBA" id="ARBA00022597"/>
    </source>
</evidence>
<evidence type="ECO:0000256" key="13">
    <source>
        <dbReference type="SAM" id="Phobius"/>
    </source>
</evidence>
<keyword evidence="11" id="KW-0333">Golgi apparatus</keyword>
<evidence type="ECO:0000313" key="14">
    <source>
        <dbReference type="EMBL" id="OWF39360.1"/>
    </source>
</evidence>
<keyword evidence="7 14" id="KW-0762">Sugar transport</keyword>
<comment type="similarity">
    <text evidence="3">Belongs to the SWEET sugar transporter family.</text>
</comment>
<gene>
    <name evidence="14" type="ORF">KP79_PYT19888</name>
</gene>